<dbReference type="PROSITE" id="PS50928">
    <property type="entry name" value="ABC_TM1"/>
    <property type="match status" value="1"/>
</dbReference>
<keyword evidence="4 8" id="KW-0812">Transmembrane</keyword>
<keyword evidence="6 8" id="KW-1133">Transmembrane helix</keyword>
<dbReference type="PANTHER" id="PTHR30614:SF46">
    <property type="entry name" value="ABC TRANSPORTER MEMBRANE SPANNING PERMEASE-GLUTAMINE TRANSPORT"/>
    <property type="match status" value="1"/>
</dbReference>
<keyword evidence="11" id="KW-1185">Reference proteome</keyword>
<name>A0A1H7BEC3_9FIRM</name>
<dbReference type="InterPro" id="IPR035906">
    <property type="entry name" value="MetI-like_sf"/>
</dbReference>
<proteinExistence type="inferred from homology"/>
<evidence type="ECO:0000259" key="9">
    <source>
        <dbReference type="PROSITE" id="PS50928"/>
    </source>
</evidence>
<dbReference type="EMBL" id="FNZK01000016">
    <property type="protein sequence ID" value="SEJ75808.1"/>
    <property type="molecule type" value="Genomic_DNA"/>
</dbReference>
<feature type="transmembrane region" description="Helical" evidence="8">
    <location>
        <begin position="23"/>
        <end position="45"/>
    </location>
</feature>
<evidence type="ECO:0000256" key="3">
    <source>
        <dbReference type="ARBA" id="ARBA00022475"/>
    </source>
</evidence>
<evidence type="ECO:0000256" key="8">
    <source>
        <dbReference type="RuleBase" id="RU363032"/>
    </source>
</evidence>
<dbReference type="NCBIfam" id="TIGR01726">
    <property type="entry name" value="HEQRo_perm_3TM"/>
    <property type="match status" value="1"/>
</dbReference>
<dbReference type="Proteomes" id="UP000199662">
    <property type="component" value="Unassembled WGS sequence"/>
</dbReference>
<comment type="subcellular location">
    <subcellularLocation>
        <location evidence="1 8">Cell membrane</location>
        <topology evidence="1 8">Multi-pass membrane protein</topology>
    </subcellularLocation>
</comment>
<evidence type="ECO:0000256" key="5">
    <source>
        <dbReference type="ARBA" id="ARBA00022970"/>
    </source>
</evidence>
<evidence type="ECO:0000256" key="1">
    <source>
        <dbReference type="ARBA" id="ARBA00004651"/>
    </source>
</evidence>
<dbReference type="CDD" id="cd06261">
    <property type="entry name" value="TM_PBP2"/>
    <property type="match status" value="1"/>
</dbReference>
<gene>
    <name evidence="10" type="ORF">SAMN05660742_11642</name>
</gene>
<evidence type="ECO:0000313" key="11">
    <source>
        <dbReference type="Proteomes" id="UP000199662"/>
    </source>
</evidence>
<accession>A0A1H7BEC3</accession>
<dbReference type="SUPFAM" id="SSF161098">
    <property type="entry name" value="MetI-like"/>
    <property type="match status" value="1"/>
</dbReference>
<dbReference type="InterPro" id="IPR010065">
    <property type="entry name" value="AA_ABC_transptr_permease_3TM"/>
</dbReference>
<feature type="transmembrane region" description="Helical" evidence="8">
    <location>
        <begin position="84"/>
        <end position="105"/>
    </location>
</feature>
<evidence type="ECO:0000256" key="7">
    <source>
        <dbReference type="ARBA" id="ARBA00023136"/>
    </source>
</evidence>
<dbReference type="InterPro" id="IPR043429">
    <property type="entry name" value="ArtM/GltK/GlnP/TcyL/YhdX-like"/>
</dbReference>
<evidence type="ECO:0000256" key="4">
    <source>
        <dbReference type="ARBA" id="ARBA00022692"/>
    </source>
</evidence>
<dbReference type="Gene3D" id="1.10.3720.10">
    <property type="entry name" value="MetI-like"/>
    <property type="match status" value="1"/>
</dbReference>
<comment type="similarity">
    <text evidence="8">Belongs to the binding-protein-dependent transport system permease family.</text>
</comment>
<protein>
    <submittedName>
        <fullName evidence="10">Polar amino acid transport system permease protein</fullName>
    </submittedName>
</protein>
<evidence type="ECO:0000256" key="6">
    <source>
        <dbReference type="ARBA" id="ARBA00022989"/>
    </source>
</evidence>
<organism evidence="10 11">
    <name type="scientific">Propionispira arboris</name>
    <dbReference type="NCBI Taxonomy" id="84035"/>
    <lineage>
        <taxon>Bacteria</taxon>
        <taxon>Bacillati</taxon>
        <taxon>Bacillota</taxon>
        <taxon>Negativicutes</taxon>
        <taxon>Selenomonadales</taxon>
        <taxon>Selenomonadaceae</taxon>
        <taxon>Propionispira</taxon>
    </lineage>
</organism>
<feature type="domain" description="ABC transmembrane type-1" evidence="9">
    <location>
        <begin position="19"/>
        <end position="208"/>
    </location>
</feature>
<dbReference type="AlphaFoldDB" id="A0A1H7BEC3"/>
<dbReference type="RefSeq" id="WP_091833311.1">
    <property type="nucleotide sequence ID" value="NZ_FNZK01000016.1"/>
</dbReference>
<keyword evidence="2 8" id="KW-0813">Transport</keyword>
<keyword evidence="5" id="KW-0029">Amino-acid transport</keyword>
<dbReference type="GO" id="GO:0022857">
    <property type="term" value="F:transmembrane transporter activity"/>
    <property type="evidence" value="ECO:0007669"/>
    <property type="project" value="InterPro"/>
</dbReference>
<dbReference type="PANTHER" id="PTHR30614">
    <property type="entry name" value="MEMBRANE COMPONENT OF AMINO ACID ABC TRANSPORTER"/>
    <property type="match status" value="1"/>
</dbReference>
<dbReference type="InterPro" id="IPR000515">
    <property type="entry name" value="MetI-like"/>
</dbReference>
<dbReference type="STRING" id="84035.SAMN05660742_11642"/>
<reference evidence="10 11" key="1">
    <citation type="submission" date="2016-10" db="EMBL/GenBank/DDBJ databases">
        <authorList>
            <person name="de Groot N.N."/>
        </authorList>
    </citation>
    <scope>NUCLEOTIDE SEQUENCE [LARGE SCALE GENOMIC DNA]</scope>
    <source>
        <strain evidence="10 11">DSM 2179</strain>
    </source>
</reference>
<keyword evidence="7 8" id="KW-0472">Membrane</keyword>
<feature type="transmembrane region" description="Helical" evidence="8">
    <location>
        <begin position="57"/>
        <end position="78"/>
    </location>
</feature>
<feature type="transmembrane region" description="Helical" evidence="8">
    <location>
        <begin position="189"/>
        <end position="207"/>
    </location>
</feature>
<sequence length="222" mass="24566">MAAYFSLFIECLPTLLSGLEMTLFMAVVSLIFACIIGVILGIFSISNIKWLEKIATFYIYVVRGIPLMVLGFFIFFGIGGGLNLQFSALTAAVISLTINASAYMAEIFRGGIQAVDIGQVEAARSLGLSYIQAMMRVVLPQAIKIMIPAILNQFITTIKDTSILSAISVRELVMNGEIIVARNFKPFEVYSYLAIMYLIVITILSLITRRIERNMSYDSRGK</sequence>
<evidence type="ECO:0000313" key="10">
    <source>
        <dbReference type="EMBL" id="SEJ75808.1"/>
    </source>
</evidence>
<dbReference type="GO" id="GO:0006865">
    <property type="term" value="P:amino acid transport"/>
    <property type="evidence" value="ECO:0007669"/>
    <property type="project" value="UniProtKB-KW"/>
</dbReference>
<dbReference type="Pfam" id="PF00528">
    <property type="entry name" value="BPD_transp_1"/>
    <property type="match status" value="1"/>
</dbReference>
<keyword evidence="3" id="KW-1003">Cell membrane</keyword>
<dbReference type="GO" id="GO:0043190">
    <property type="term" value="C:ATP-binding cassette (ABC) transporter complex"/>
    <property type="evidence" value="ECO:0007669"/>
    <property type="project" value="InterPro"/>
</dbReference>
<dbReference type="FunFam" id="1.10.3720.10:FF:000033">
    <property type="entry name" value="Polar amino acid ABC transporter permease"/>
    <property type="match status" value="1"/>
</dbReference>
<evidence type="ECO:0000256" key="2">
    <source>
        <dbReference type="ARBA" id="ARBA00022448"/>
    </source>
</evidence>